<gene>
    <name evidence="2" type="ORF">SCP_0104720</name>
</gene>
<dbReference type="OrthoDB" id="3363533at2759"/>
<dbReference type="RefSeq" id="XP_027608505.1">
    <property type="nucleotide sequence ID" value="XM_027752704.1"/>
</dbReference>
<reference evidence="2 3" key="1">
    <citation type="journal article" date="2018" name="Sci. Rep.">
        <title>Genome sequence of the cauliflower mushroom Sparassis crispa (Hanabiratake) and its association with beneficial usage.</title>
        <authorList>
            <person name="Kiyama R."/>
            <person name="Furutani Y."/>
            <person name="Kawaguchi K."/>
            <person name="Nakanishi T."/>
        </authorList>
    </citation>
    <scope>NUCLEOTIDE SEQUENCE [LARGE SCALE GENOMIC DNA]</scope>
</reference>
<dbReference type="InParanoid" id="A0A401G5Z5"/>
<keyword evidence="1" id="KW-0175">Coiled coil</keyword>
<dbReference type="AlphaFoldDB" id="A0A401G5Z5"/>
<protein>
    <submittedName>
        <fullName evidence="2">Uncharacterized protein</fullName>
    </submittedName>
</protein>
<feature type="coiled-coil region" evidence="1">
    <location>
        <begin position="34"/>
        <end position="119"/>
    </location>
</feature>
<evidence type="ECO:0000256" key="1">
    <source>
        <dbReference type="SAM" id="Coils"/>
    </source>
</evidence>
<accession>A0A401G5Z5</accession>
<organism evidence="2 3">
    <name type="scientific">Sparassis crispa</name>
    <dbReference type="NCBI Taxonomy" id="139825"/>
    <lineage>
        <taxon>Eukaryota</taxon>
        <taxon>Fungi</taxon>
        <taxon>Dikarya</taxon>
        <taxon>Basidiomycota</taxon>
        <taxon>Agaricomycotina</taxon>
        <taxon>Agaricomycetes</taxon>
        <taxon>Polyporales</taxon>
        <taxon>Sparassidaceae</taxon>
        <taxon>Sparassis</taxon>
    </lineage>
</organism>
<evidence type="ECO:0000313" key="2">
    <source>
        <dbReference type="EMBL" id="GBE77592.1"/>
    </source>
</evidence>
<proteinExistence type="predicted"/>
<comment type="caution">
    <text evidence="2">The sequence shown here is derived from an EMBL/GenBank/DDBJ whole genome shotgun (WGS) entry which is preliminary data.</text>
</comment>
<dbReference type="Proteomes" id="UP000287166">
    <property type="component" value="Unassembled WGS sequence"/>
</dbReference>
<keyword evidence="3" id="KW-1185">Reference proteome</keyword>
<evidence type="ECO:0000313" key="3">
    <source>
        <dbReference type="Proteomes" id="UP000287166"/>
    </source>
</evidence>
<name>A0A401G5Z5_9APHY</name>
<sequence length="206" mass="23641">MRRAQSVRHYARPSLALGADDLGMLKESPDESIEDVLRRQLLEKDRENDKLQTQIQTLQAQLAQRPPLEAVQAMQKEHTNLEILLQGTQRENERCMAELERERTRQKMLERELERLAGANWQANLDITSSSAVPTRHRSGTQSSIFAQAQASKQEASTTQIEQVRLLILGMEQRLQSREEKLLQTVEHAEAEGSRFEEMRKQALTA</sequence>
<dbReference type="GeneID" id="38774509"/>
<dbReference type="EMBL" id="BFAD01000001">
    <property type="protein sequence ID" value="GBE77592.1"/>
    <property type="molecule type" value="Genomic_DNA"/>
</dbReference>